<dbReference type="InterPro" id="IPR015897">
    <property type="entry name" value="CHK_kinase-like"/>
</dbReference>
<dbReference type="Gene3D" id="3.90.1200.10">
    <property type="match status" value="1"/>
</dbReference>
<dbReference type="InterPro" id="IPR012877">
    <property type="entry name" value="Dhs-27"/>
</dbReference>
<feature type="non-terminal residue" evidence="2">
    <location>
        <position position="1"/>
    </location>
</feature>
<evidence type="ECO:0000313" key="2">
    <source>
        <dbReference type="EMBL" id="CAJ0581538.1"/>
    </source>
</evidence>
<name>A0AA36G840_9BILA</name>
<keyword evidence="3" id="KW-1185">Reference proteome</keyword>
<dbReference type="PANTHER" id="PTHR23020">
    <property type="entry name" value="UNCHARACTERIZED NUCLEAR HORMONE RECEPTOR-RELATED"/>
    <property type="match status" value="1"/>
</dbReference>
<dbReference type="Pfam" id="PF07914">
    <property type="entry name" value="DUF1679"/>
    <property type="match status" value="1"/>
</dbReference>
<feature type="domain" description="CHK kinase-like" evidence="1">
    <location>
        <begin position="154"/>
        <end position="339"/>
    </location>
</feature>
<protein>
    <recommendedName>
        <fullName evidence="1">CHK kinase-like domain-containing protein</fullName>
    </recommendedName>
</protein>
<organism evidence="2 3">
    <name type="scientific">Mesorhabditis spiculigera</name>
    <dbReference type="NCBI Taxonomy" id="96644"/>
    <lineage>
        <taxon>Eukaryota</taxon>
        <taxon>Metazoa</taxon>
        <taxon>Ecdysozoa</taxon>
        <taxon>Nematoda</taxon>
        <taxon>Chromadorea</taxon>
        <taxon>Rhabditida</taxon>
        <taxon>Rhabditina</taxon>
        <taxon>Rhabditomorpha</taxon>
        <taxon>Rhabditoidea</taxon>
        <taxon>Rhabditidae</taxon>
        <taxon>Mesorhabditinae</taxon>
        <taxon>Mesorhabditis</taxon>
    </lineage>
</organism>
<dbReference type="InterPro" id="IPR011009">
    <property type="entry name" value="Kinase-like_dom_sf"/>
</dbReference>
<dbReference type="SMART" id="SM00587">
    <property type="entry name" value="CHK"/>
    <property type="match status" value="1"/>
</dbReference>
<proteinExistence type="predicted"/>
<sequence>MSPVATRKSSQSASKIEGTHLTWELIEEDFRKQNPENSGIKTGRRRVAKPLGTLNGFISTCFYLEFDWEGQKSSENSSLPKNAILKLVECSRMQLQADSLGDVDDVETNARAFNDTELQFLSRSRDEAGLGQAIPVPKFYGGREFNFNGQGFGYVLIEYFPKIQTRHILHLIGDAGVRDVIKVLADLTVFSAKNRHFIAEFDEQRLAETMADYAHPTKLHRFLDRLQAKFPEKSGEITVLRSQTKYFDDINTYFARLRATAKFPILVHGDLWPGNILWAKNNGEYSVQAIVDWQLTHHGSPLEDLARFLPTALSGEDYRMSRDVYLRQNYDLISEKLQTTEMPWDSFEAMQKGYEIALPLVVIVYTPLFLEMLDHSPHRKRIKNAELDVFHAKIRATLDDAAQCIKKWDS</sequence>
<evidence type="ECO:0000313" key="3">
    <source>
        <dbReference type="Proteomes" id="UP001177023"/>
    </source>
</evidence>
<dbReference type="Proteomes" id="UP001177023">
    <property type="component" value="Unassembled WGS sequence"/>
</dbReference>
<dbReference type="AlphaFoldDB" id="A0AA36G840"/>
<reference evidence="2" key="1">
    <citation type="submission" date="2023-06" db="EMBL/GenBank/DDBJ databases">
        <authorList>
            <person name="Delattre M."/>
        </authorList>
    </citation>
    <scope>NUCLEOTIDE SEQUENCE</scope>
    <source>
        <strain evidence="2">AF72</strain>
    </source>
</reference>
<dbReference type="InterPro" id="IPR052961">
    <property type="entry name" value="Oxido-Kinase-like_Enzymes"/>
</dbReference>
<dbReference type="SUPFAM" id="SSF56112">
    <property type="entry name" value="Protein kinase-like (PK-like)"/>
    <property type="match status" value="1"/>
</dbReference>
<evidence type="ECO:0000259" key="1">
    <source>
        <dbReference type="SMART" id="SM00587"/>
    </source>
</evidence>
<dbReference type="PANTHER" id="PTHR23020:SF15">
    <property type="entry name" value="CHK KINASE-LIKE DOMAIN-CONTAINING PROTEIN"/>
    <property type="match status" value="1"/>
</dbReference>
<accession>A0AA36G840</accession>
<dbReference type="EMBL" id="CATQJA010002663">
    <property type="protein sequence ID" value="CAJ0581538.1"/>
    <property type="molecule type" value="Genomic_DNA"/>
</dbReference>
<gene>
    <name evidence="2" type="ORF">MSPICULIGERA_LOCUS19695</name>
</gene>
<comment type="caution">
    <text evidence="2">The sequence shown here is derived from an EMBL/GenBank/DDBJ whole genome shotgun (WGS) entry which is preliminary data.</text>
</comment>